<evidence type="ECO:0000313" key="3">
    <source>
        <dbReference type="EMBL" id="TXD32349.1"/>
    </source>
</evidence>
<dbReference type="Pfam" id="PF11617">
    <property type="entry name" value="Cu-binding_MopE"/>
    <property type="match status" value="2"/>
</dbReference>
<sequence length="390" mass="40863">MPAMFKLLIVLILSCGLTACADGDTVDPADTDPIRPQPDTGPDKDADDDVDPQEDTDPEEDTNPDPQEDTDPDPEEDTDPDPEEDTDTDTDPDPNCCTIGESLCDGDDAEIVCTDDGTGCGQWSEPQVCGGGAACVDDACGVCVDDDEDGYGEGCAPGPDCDDSDDSIYPGADELCDGVDNNCNDATDEGFNVGEACSVGLGACEGFGELECRFDGAGTFCDALPQSSSAEVCDGEDNDCDGATDEDDVCGGTDPDPDPDPTDCTNDSYGTTNASSLNGVEFFSGAFEEMTLCPGEGYDWFYLGNLTVGDRVTVDLAYNPSTSTINMALWAGTRVIAYGQGSNGLRELDRTLTSSDIQDADERITIQVYYSGSSSLPVSGIDYLIENVSP</sequence>
<dbReference type="AlphaFoldDB" id="A0A5C6WUR8"/>
<feature type="region of interest" description="Disordered" evidence="1">
    <location>
        <begin position="22"/>
        <end position="95"/>
    </location>
</feature>
<dbReference type="PROSITE" id="PS51257">
    <property type="entry name" value="PROKAR_LIPOPROTEIN"/>
    <property type="match status" value="1"/>
</dbReference>
<dbReference type="Proteomes" id="UP000321046">
    <property type="component" value="Unassembled WGS sequence"/>
</dbReference>
<comment type="caution">
    <text evidence="3">The sequence shown here is derived from an EMBL/GenBank/DDBJ whole genome shotgun (WGS) entry which is preliminary data.</text>
</comment>
<protein>
    <submittedName>
        <fullName evidence="3">Uncharacterized protein</fullName>
    </submittedName>
</protein>
<dbReference type="InterPro" id="IPR021655">
    <property type="entry name" value="Put_metal-bd"/>
</dbReference>
<feature type="compositionally biased region" description="Acidic residues" evidence="1">
    <location>
        <begin position="244"/>
        <end position="261"/>
    </location>
</feature>
<keyword evidence="2" id="KW-0732">Signal</keyword>
<feature type="signal peptide" evidence="2">
    <location>
        <begin position="1"/>
        <end position="21"/>
    </location>
</feature>
<feature type="chain" id="PRO_5023121202" evidence="2">
    <location>
        <begin position="22"/>
        <end position="390"/>
    </location>
</feature>
<name>A0A5C6WUR8_9DELT</name>
<dbReference type="OrthoDB" id="7156875at2"/>
<proteinExistence type="predicted"/>
<feature type="compositionally biased region" description="Acidic residues" evidence="1">
    <location>
        <begin position="45"/>
        <end position="92"/>
    </location>
</feature>
<dbReference type="EMBL" id="VOSL01000132">
    <property type="protein sequence ID" value="TXD32349.1"/>
    <property type="molecule type" value="Genomic_DNA"/>
</dbReference>
<accession>A0A5C6WUR8</accession>
<evidence type="ECO:0000313" key="4">
    <source>
        <dbReference type="Proteomes" id="UP000321046"/>
    </source>
</evidence>
<gene>
    <name evidence="3" type="ORF">FRC96_17965</name>
</gene>
<organism evidence="3 4">
    <name type="scientific">Lujinxingia vulgaris</name>
    <dbReference type="NCBI Taxonomy" id="2600176"/>
    <lineage>
        <taxon>Bacteria</taxon>
        <taxon>Deltaproteobacteria</taxon>
        <taxon>Bradymonadales</taxon>
        <taxon>Lujinxingiaceae</taxon>
        <taxon>Lujinxingia</taxon>
    </lineage>
</organism>
<reference evidence="3 4" key="1">
    <citation type="submission" date="2019-08" db="EMBL/GenBank/DDBJ databases">
        <title>Bradymonadales sp. TMQ2.</title>
        <authorList>
            <person name="Liang Q."/>
        </authorList>
    </citation>
    <scope>NUCLEOTIDE SEQUENCE [LARGE SCALE GENOMIC DNA]</scope>
    <source>
        <strain evidence="3 4">TMQ2</strain>
    </source>
</reference>
<evidence type="ECO:0000256" key="1">
    <source>
        <dbReference type="SAM" id="MobiDB-lite"/>
    </source>
</evidence>
<evidence type="ECO:0000256" key="2">
    <source>
        <dbReference type="SAM" id="SignalP"/>
    </source>
</evidence>
<feature type="region of interest" description="Disordered" evidence="1">
    <location>
        <begin position="244"/>
        <end position="269"/>
    </location>
</feature>